<evidence type="ECO:0000256" key="10">
    <source>
        <dbReference type="SAM" id="MobiDB-lite"/>
    </source>
</evidence>
<dbReference type="Gene3D" id="1.10.630.10">
    <property type="entry name" value="Cytochrome P450"/>
    <property type="match status" value="1"/>
</dbReference>
<dbReference type="InterPro" id="IPR050121">
    <property type="entry name" value="Cytochrome_P450_monoxygenase"/>
</dbReference>
<dbReference type="GO" id="GO:0016705">
    <property type="term" value="F:oxidoreductase activity, acting on paired donors, with incorporation or reduction of molecular oxygen"/>
    <property type="evidence" value="ECO:0007669"/>
    <property type="project" value="InterPro"/>
</dbReference>
<keyword evidence="6" id="KW-0560">Oxidoreductase</keyword>
<dbReference type="InterPro" id="IPR002401">
    <property type="entry name" value="Cyt_P450_E_grp-I"/>
</dbReference>
<protein>
    <submittedName>
        <fullName evidence="11">Cytochrome P450</fullName>
    </submittedName>
</protein>
<evidence type="ECO:0000256" key="4">
    <source>
        <dbReference type="ARBA" id="ARBA00022617"/>
    </source>
</evidence>
<dbReference type="InterPro" id="IPR001128">
    <property type="entry name" value="Cyt_P450"/>
</dbReference>
<keyword evidence="5 9" id="KW-0479">Metal-binding</keyword>
<keyword evidence="12" id="KW-1185">Reference proteome</keyword>
<reference evidence="12" key="1">
    <citation type="journal article" date="2012" name="Science">
        <title>The Paleozoic origin of enzymatic lignin decomposition reconstructed from 31 fungal genomes.</title>
        <authorList>
            <person name="Floudas D."/>
            <person name="Binder M."/>
            <person name="Riley R."/>
            <person name="Barry K."/>
            <person name="Blanchette R.A."/>
            <person name="Henrissat B."/>
            <person name="Martinez A.T."/>
            <person name="Otillar R."/>
            <person name="Spatafora J.W."/>
            <person name="Yadav J.S."/>
            <person name="Aerts A."/>
            <person name="Benoit I."/>
            <person name="Boyd A."/>
            <person name="Carlson A."/>
            <person name="Copeland A."/>
            <person name="Coutinho P.M."/>
            <person name="de Vries R.P."/>
            <person name="Ferreira P."/>
            <person name="Findley K."/>
            <person name="Foster B."/>
            <person name="Gaskell J."/>
            <person name="Glotzer D."/>
            <person name="Gorecki P."/>
            <person name="Heitman J."/>
            <person name="Hesse C."/>
            <person name="Hori C."/>
            <person name="Igarashi K."/>
            <person name="Jurgens J.A."/>
            <person name="Kallen N."/>
            <person name="Kersten P."/>
            <person name="Kohler A."/>
            <person name="Kuees U."/>
            <person name="Kumar T.K.A."/>
            <person name="Kuo A."/>
            <person name="LaButti K."/>
            <person name="Larrondo L.F."/>
            <person name="Lindquist E."/>
            <person name="Ling A."/>
            <person name="Lombard V."/>
            <person name="Lucas S."/>
            <person name="Lundell T."/>
            <person name="Martin R."/>
            <person name="McLaughlin D.J."/>
            <person name="Morgenstern I."/>
            <person name="Morin E."/>
            <person name="Murat C."/>
            <person name="Nagy L.G."/>
            <person name="Nolan M."/>
            <person name="Ohm R.A."/>
            <person name="Patyshakuliyeva A."/>
            <person name="Rokas A."/>
            <person name="Ruiz-Duenas F.J."/>
            <person name="Sabat G."/>
            <person name="Salamov A."/>
            <person name="Samejima M."/>
            <person name="Schmutz J."/>
            <person name="Slot J.C."/>
            <person name="St John F."/>
            <person name="Stenlid J."/>
            <person name="Sun H."/>
            <person name="Sun S."/>
            <person name="Syed K."/>
            <person name="Tsang A."/>
            <person name="Wiebenga A."/>
            <person name="Young D."/>
            <person name="Pisabarro A."/>
            <person name="Eastwood D.C."/>
            <person name="Martin F."/>
            <person name="Cullen D."/>
            <person name="Grigoriev I.V."/>
            <person name="Hibbett D.S."/>
        </authorList>
    </citation>
    <scope>NUCLEOTIDE SEQUENCE [LARGE SCALE GENOMIC DNA]</scope>
    <source>
        <strain evidence="12">TFB10046</strain>
    </source>
</reference>
<dbReference type="GO" id="GO:0004497">
    <property type="term" value="F:monooxygenase activity"/>
    <property type="evidence" value="ECO:0007669"/>
    <property type="project" value="UniProtKB-KW"/>
</dbReference>
<evidence type="ECO:0000256" key="8">
    <source>
        <dbReference type="ARBA" id="ARBA00023033"/>
    </source>
</evidence>
<evidence type="ECO:0000256" key="5">
    <source>
        <dbReference type="ARBA" id="ARBA00022723"/>
    </source>
</evidence>
<dbReference type="OMA" id="NVKRMAV"/>
<dbReference type="GO" id="GO:0020037">
    <property type="term" value="F:heme binding"/>
    <property type="evidence" value="ECO:0007669"/>
    <property type="project" value="InterPro"/>
</dbReference>
<evidence type="ECO:0000256" key="7">
    <source>
        <dbReference type="ARBA" id="ARBA00023004"/>
    </source>
</evidence>
<name>J0DBR6_AURST</name>
<dbReference type="EMBL" id="JH687817">
    <property type="protein sequence ID" value="EJD39033.1"/>
    <property type="molecule type" value="Genomic_DNA"/>
</dbReference>
<proteinExistence type="inferred from homology"/>
<evidence type="ECO:0000313" key="12">
    <source>
        <dbReference type="Proteomes" id="UP000006514"/>
    </source>
</evidence>
<comment type="pathway">
    <text evidence="2">Secondary metabolite biosynthesis.</text>
</comment>
<dbReference type="InParanoid" id="J0DBR6"/>
<accession>J0DBR6</accession>
<feature type="binding site" description="axial binding residue" evidence="9">
    <location>
        <position position="486"/>
    </location>
    <ligand>
        <name>heme</name>
        <dbReference type="ChEBI" id="CHEBI:30413"/>
    </ligand>
    <ligandPart>
        <name>Fe</name>
        <dbReference type="ChEBI" id="CHEBI:18248"/>
    </ligandPart>
</feature>
<evidence type="ECO:0000256" key="6">
    <source>
        <dbReference type="ARBA" id="ARBA00023002"/>
    </source>
</evidence>
<evidence type="ECO:0000256" key="3">
    <source>
        <dbReference type="ARBA" id="ARBA00010617"/>
    </source>
</evidence>
<dbReference type="Proteomes" id="UP000006514">
    <property type="component" value="Unassembled WGS sequence"/>
</dbReference>
<dbReference type="PANTHER" id="PTHR24305">
    <property type="entry name" value="CYTOCHROME P450"/>
    <property type="match status" value="1"/>
</dbReference>
<dbReference type="KEGG" id="adl:AURDEDRAFT_71570"/>
<dbReference type="OrthoDB" id="1470350at2759"/>
<dbReference type="PRINTS" id="PR00463">
    <property type="entry name" value="EP450I"/>
</dbReference>
<keyword evidence="8" id="KW-0503">Monooxygenase</keyword>
<organism evidence="11 12">
    <name type="scientific">Auricularia subglabra (strain TFB-10046 / SS5)</name>
    <name type="common">White-rot fungus</name>
    <name type="synonym">Auricularia delicata (strain TFB10046)</name>
    <dbReference type="NCBI Taxonomy" id="717982"/>
    <lineage>
        <taxon>Eukaryota</taxon>
        <taxon>Fungi</taxon>
        <taxon>Dikarya</taxon>
        <taxon>Basidiomycota</taxon>
        <taxon>Agaricomycotina</taxon>
        <taxon>Agaricomycetes</taxon>
        <taxon>Auriculariales</taxon>
        <taxon>Auriculariaceae</taxon>
        <taxon>Auricularia</taxon>
    </lineage>
</organism>
<comment type="cofactor">
    <cofactor evidence="1 9">
        <name>heme</name>
        <dbReference type="ChEBI" id="CHEBI:30413"/>
    </cofactor>
</comment>
<feature type="region of interest" description="Disordered" evidence="10">
    <location>
        <begin position="385"/>
        <end position="404"/>
    </location>
</feature>
<dbReference type="Pfam" id="PF00067">
    <property type="entry name" value="p450"/>
    <property type="match status" value="2"/>
</dbReference>
<evidence type="ECO:0000256" key="9">
    <source>
        <dbReference type="PIRSR" id="PIRSR602401-1"/>
    </source>
</evidence>
<feature type="compositionally biased region" description="Basic residues" evidence="10">
    <location>
        <begin position="387"/>
        <end position="404"/>
    </location>
</feature>
<dbReference type="eggNOG" id="KOG0157">
    <property type="taxonomic scope" value="Eukaryota"/>
</dbReference>
<dbReference type="InterPro" id="IPR036396">
    <property type="entry name" value="Cyt_P450_sf"/>
</dbReference>
<keyword evidence="7 9" id="KW-0408">Iron</keyword>
<dbReference type="GO" id="GO:0005506">
    <property type="term" value="F:iron ion binding"/>
    <property type="evidence" value="ECO:0007669"/>
    <property type="project" value="InterPro"/>
</dbReference>
<dbReference type="SUPFAM" id="SSF48264">
    <property type="entry name" value="Cytochrome P450"/>
    <property type="match status" value="1"/>
</dbReference>
<evidence type="ECO:0000256" key="1">
    <source>
        <dbReference type="ARBA" id="ARBA00001971"/>
    </source>
</evidence>
<evidence type="ECO:0000256" key="2">
    <source>
        <dbReference type="ARBA" id="ARBA00005179"/>
    </source>
</evidence>
<gene>
    <name evidence="11" type="ORF">AURDEDRAFT_71570</name>
</gene>
<sequence length="546" mass="61088">MTSVLLGVLPSVEPWSSRRVVLAASSYYLAYRLCRFAYAYWSHTRSPLRKLPGPCGDALWLIGHTRSLLSGENMDTQDNWLNTYGGTFSLRGLMGKYQLMTTDTRALTHICEQHRDQVLHTWSFVALSSRLTNSLSQRRIINPAFGYAHVRDMTEIFVDKAAKLREVWYNKCIEAGGSVRLNAIEWLSKATLASIGKAGFDYDFNTLNEHAPKNELAEAFDKVFRADESPGVILRVLLNAQFPILKRTLVLRFDESKRLIDEAGMRIVQEKKREILSELAAVERIEKKAVGGRDLISLLLRANLAQDLDPSLRLSDEEVLAQVPTFLVAGETQTFALNATSWAIYALATQPDVQQRLRSELQCVGTELPTLEQLSALPYLDHVARGGARRRRPRRDARPGQRRQHGFVPQVGYAVESRVFLTSLLSIKAGDEVLIPIAPLNRSETIWGPDADQFRPERWEDVPPGASTIPGITPNLMSFIGGPRSCVGHRFAVAEMKALLFHVVRGFEFTLAVDPSELFTRSGGILRPQLRADKSVTLPVVLTLVA</sequence>
<evidence type="ECO:0000313" key="11">
    <source>
        <dbReference type="EMBL" id="EJD39033.1"/>
    </source>
</evidence>
<keyword evidence="4 9" id="KW-0349">Heme</keyword>
<dbReference type="AlphaFoldDB" id="J0DBR6"/>
<comment type="similarity">
    <text evidence="3">Belongs to the cytochrome P450 family.</text>
</comment>
<dbReference type="PANTHER" id="PTHR24305:SF166">
    <property type="entry name" value="CYTOCHROME P450 12A4, MITOCHONDRIAL-RELATED"/>
    <property type="match status" value="1"/>
</dbReference>